<evidence type="ECO:0000256" key="1">
    <source>
        <dbReference type="SAM" id="Phobius"/>
    </source>
</evidence>
<keyword evidence="1" id="KW-1133">Transmembrane helix</keyword>
<dbReference type="EMBL" id="CAMGZC010000033">
    <property type="protein sequence ID" value="CAI0641934.1"/>
    <property type="molecule type" value="Genomic_DNA"/>
</dbReference>
<feature type="non-terminal residue" evidence="3">
    <location>
        <position position="1"/>
    </location>
</feature>
<keyword evidence="2" id="KW-0732">Signal</keyword>
<dbReference type="AlphaFoldDB" id="A0A9W4RI57"/>
<evidence type="ECO:0000313" key="3">
    <source>
        <dbReference type="EMBL" id="CAI0641934.1"/>
    </source>
</evidence>
<comment type="caution">
    <text evidence="3">The sequence shown here is derived from an EMBL/GenBank/DDBJ whole genome shotgun (WGS) entry which is preliminary data.</text>
</comment>
<organism evidence="3 4">
    <name type="scientific">Colletotrichum noveboracense</name>
    <dbReference type="NCBI Taxonomy" id="2664923"/>
    <lineage>
        <taxon>Eukaryota</taxon>
        <taxon>Fungi</taxon>
        <taxon>Dikarya</taxon>
        <taxon>Ascomycota</taxon>
        <taxon>Pezizomycotina</taxon>
        <taxon>Sordariomycetes</taxon>
        <taxon>Hypocreomycetidae</taxon>
        <taxon>Glomerellales</taxon>
        <taxon>Glomerellaceae</taxon>
        <taxon>Colletotrichum</taxon>
        <taxon>Colletotrichum gloeosporioides species complex</taxon>
    </lineage>
</organism>
<feature type="transmembrane region" description="Helical" evidence="1">
    <location>
        <begin position="163"/>
        <end position="186"/>
    </location>
</feature>
<dbReference type="Proteomes" id="UP001152533">
    <property type="component" value="Unassembled WGS sequence"/>
</dbReference>
<name>A0A9W4RI57_9PEZI</name>
<proteinExistence type="predicted"/>
<sequence length="214" mass="23147">MFRLLLAQIFILAVSGQEVACCAMHGEVGDNETWIPCNKLGIVQSGVFSSCCMLDGPPELRDICDKSGFCINSEGQFRTGLCTDKTWKSKTCVQACNKGDGADVSDMGFLTPCDRNSSTFCCGKEDNSCCNTDLAVTMEIQESVCTALFSTPNTNSERAFKPAAIGIGVAAGIILMVEALSAQWLWRQNRWIKLQIVQSSGTTSPTELQTLTQT</sequence>
<keyword evidence="1" id="KW-0472">Membrane</keyword>
<protein>
    <submittedName>
        <fullName evidence="3">Uncharacterized protein</fullName>
    </submittedName>
</protein>
<keyword evidence="4" id="KW-1185">Reference proteome</keyword>
<evidence type="ECO:0000313" key="4">
    <source>
        <dbReference type="Proteomes" id="UP001152533"/>
    </source>
</evidence>
<reference evidence="3" key="1">
    <citation type="submission" date="2022-08" db="EMBL/GenBank/DDBJ databases">
        <authorList>
            <person name="Giroux E."/>
            <person name="Giroux E."/>
        </authorList>
    </citation>
    <scope>NUCLEOTIDE SEQUENCE</scope>
    <source>
        <strain evidence="3">H1091258</strain>
    </source>
</reference>
<keyword evidence="1" id="KW-0812">Transmembrane</keyword>
<accession>A0A9W4RI57</accession>
<evidence type="ECO:0000256" key="2">
    <source>
        <dbReference type="SAM" id="SignalP"/>
    </source>
</evidence>
<feature type="chain" id="PRO_5040994422" evidence="2">
    <location>
        <begin position="17"/>
        <end position="214"/>
    </location>
</feature>
<feature type="signal peptide" evidence="2">
    <location>
        <begin position="1"/>
        <end position="16"/>
    </location>
</feature>
<gene>
    <name evidence="3" type="ORF">CGXH109_LOCUS9162</name>
</gene>